<dbReference type="EMBL" id="CP003359">
    <property type="protein sequence ID" value="AGB41042.1"/>
    <property type="molecule type" value="Genomic_DNA"/>
</dbReference>
<dbReference type="Proteomes" id="UP000010880">
    <property type="component" value="Chromosome"/>
</dbReference>
<dbReference type="RefSeq" id="WP_015326767.1">
    <property type="nucleotide sequence ID" value="NC_019978.1"/>
</dbReference>
<dbReference type="KEGG" id="hhl:Halha_1088"/>
<dbReference type="AlphaFoldDB" id="L0K6Y6"/>
<dbReference type="HOGENOM" id="CLU_1118944_0_0_9"/>
<name>L0K6Y6_HALHC</name>
<protein>
    <submittedName>
        <fullName evidence="1">Uncharacterized protein</fullName>
    </submittedName>
</protein>
<reference evidence="2" key="1">
    <citation type="submission" date="2012-02" db="EMBL/GenBank/DDBJ databases">
        <title>The complete genome of Halobacteroides halobius DSM 5150.</title>
        <authorList>
            <person name="Lucas S."/>
            <person name="Copeland A."/>
            <person name="Lapidus A."/>
            <person name="Glavina del Rio T."/>
            <person name="Dalin E."/>
            <person name="Tice H."/>
            <person name="Bruce D."/>
            <person name="Goodwin L."/>
            <person name="Pitluck S."/>
            <person name="Peters L."/>
            <person name="Mikhailova N."/>
            <person name="Gu W."/>
            <person name="Kyrpides N."/>
            <person name="Mavromatis K."/>
            <person name="Ivanova N."/>
            <person name="Brettin T."/>
            <person name="Detter J.C."/>
            <person name="Han C."/>
            <person name="Larimer F."/>
            <person name="Land M."/>
            <person name="Hauser L."/>
            <person name="Markowitz V."/>
            <person name="Cheng J.-F."/>
            <person name="Hugenholtz P."/>
            <person name="Woyke T."/>
            <person name="Wu D."/>
            <person name="Tindall B."/>
            <person name="Pomrenke H."/>
            <person name="Brambilla E."/>
            <person name="Klenk H.-P."/>
            <person name="Eisen J.A."/>
        </authorList>
    </citation>
    <scope>NUCLEOTIDE SEQUENCE [LARGE SCALE GENOMIC DNA]</scope>
    <source>
        <strain evidence="2">ATCC 35273 / DSM 5150 / MD-1</strain>
    </source>
</reference>
<dbReference type="OrthoDB" id="9862001at2"/>
<proteinExistence type="predicted"/>
<evidence type="ECO:0000313" key="1">
    <source>
        <dbReference type="EMBL" id="AGB41042.1"/>
    </source>
</evidence>
<dbReference type="eggNOG" id="ENOG50344P0">
    <property type="taxonomic scope" value="Bacteria"/>
</dbReference>
<organism evidence="1 2">
    <name type="scientific">Halobacteroides halobius (strain ATCC 35273 / DSM 5150 / MD-1)</name>
    <dbReference type="NCBI Taxonomy" id="748449"/>
    <lineage>
        <taxon>Bacteria</taxon>
        <taxon>Bacillati</taxon>
        <taxon>Bacillota</taxon>
        <taxon>Clostridia</taxon>
        <taxon>Halanaerobiales</taxon>
        <taxon>Halobacteroidaceae</taxon>
        <taxon>Halobacteroides</taxon>
    </lineage>
</organism>
<accession>L0K6Y6</accession>
<gene>
    <name evidence="1" type="ordered locus">Halha_1088</name>
</gene>
<keyword evidence="2" id="KW-1185">Reference proteome</keyword>
<dbReference type="STRING" id="748449.Halha_1088"/>
<evidence type="ECO:0000313" key="2">
    <source>
        <dbReference type="Proteomes" id="UP000010880"/>
    </source>
</evidence>
<sequence>MEEIIESINWSETSLKEGANLVVKEVLGADFDLLTAIENPKSEKSQQVFRVANQVMFDYMIDEDWEIIKSMQREIEEGDKNQQLRYKYIELGDFMIIARKVEPFRPRNLEERKKDWYVLGFCTYQDFPKLEEIYPRLKEELKDYQDSEWDLRLEVVGGLLKNRFLIDVETKKYWAEKGIRVETVGFDKEGGWRRKSQVVGKQMDELNKDVAKIKEKGGPTTLHEARLLKMKGQFNDNWLGQLNPYYGE</sequence>